<dbReference type="EMBL" id="FQWO01000009">
    <property type="protein sequence ID" value="SHH20307.1"/>
    <property type="molecule type" value="Genomic_DNA"/>
</dbReference>
<feature type="transmembrane region" description="Helical" evidence="1">
    <location>
        <begin position="26"/>
        <end position="50"/>
    </location>
</feature>
<protein>
    <submittedName>
        <fullName evidence="3">Uncharacterized protein</fullName>
    </submittedName>
</protein>
<evidence type="ECO:0000313" key="2">
    <source>
        <dbReference type="EMBL" id="PRZ21578.1"/>
    </source>
</evidence>
<keyword evidence="1" id="KW-0472">Membrane</keyword>
<dbReference type="AlphaFoldDB" id="A0A1M5R1L5"/>
<evidence type="ECO:0000313" key="5">
    <source>
        <dbReference type="Proteomes" id="UP000237771"/>
    </source>
</evidence>
<sequence>MINKLFYIIYNSYYKNGEYKDDTPSLTVGGIFLICFFCSGLSILNIIGWVDPLYYHMKLSKTTVFLEIILYGSIVYFLFYHNKRYQRIYEKYKEDAFLNSQLAKFIGFFIVILIIISPFMLALVHDRIFLGHWMRIS</sequence>
<evidence type="ECO:0000313" key="3">
    <source>
        <dbReference type="EMBL" id="SHH20307.1"/>
    </source>
</evidence>
<reference evidence="2 5" key="3">
    <citation type="submission" date="2018-03" db="EMBL/GenBank/DDBJ databases">
        <title>Genomic Encyclopedia of Archaeal and Bacterial Type Strains, Phase II (KMG-II): from individual species to whole genera.</title>
        <authorList>
            <person name="Goeker M."/>
        </authorList>
    </citation>
    <scope>NUCLEOTIDE SEQUENCE [LARGE SCALE GENOMIC DNA]</scope>
    <source>
        <strain evidence="2 5">DSM 17797</strain>
    </source>
</reference>
<organism evidence="3 4">
    <name type="scientific">Flavobacterium granuli</name>
    <dbReference type="NCBI Taxonomy" id="280093"/>
    <lineage>
        <taxon>Bacteria</taxon>
        <taxon>Pseudomonadati</taxon>
        <taxon>Bacteroidota</taxon>
        <taxon>Flavobacteriia</taxon>
        <taxon>Flavobacteriales</taxon>
        <taxon>Flavobacteriaceae</taxon>
        <taxon>Flavobacterium</taxon>
    </lineage>
</organism>
<evidence type="ECO:0000256" key="1">
    <source>
        <dbReference type="SAM" id="Phobius"/>
    </source>
</evidence>
<keyword evidence="1" id="KW-1133">Transmembrane helix</keyword>
<keyword evidence="5" id="KW-1185">Reference proteome</keyword>
<evidence type="ECO:0000313" key="4">
    <source>
        <dbReference type="Proteomes" id="UP000184384"/>
    </source>
</evidence>
<dbReference type="Proteomes" id="UP000184384">
    <property type="component" value="Unassembled WGS sequence"/>
</dbReference>
<accession>A0A1M5R1L5</accession>
<gene>
    <name evidence="2" type="ORF">BC624_10816</name>
    <name evidence="3" type="ORF">SAMN05443373_10916</name>
</gene>
<dbReference type="STRING" id="280093.SAMN05443373_10916"/>
<reference evidence="3" key="1">
    <citation type="submission" date="2016-11" db="EMBL/GenBank/DDBJ databases">
        <authorList>
            <person name="Jaros S."/>
            <person name="Januszkiewicz K."/>
            <person name="Wedrychowicz H."/>
        </authorList>
    </citation>
    <scope>NUCLEOTIDE SEQUENCE [LARGE SCALE GENOMIC DNA]</scope>
    <source>
        <strain evidence="3">DSM 19729</strain>
    </source>
</reference>
<reference evidence="4" key="2">
    <citation type="submission" date="2016-11" db="EMBL/GenBank/DDBJ databases">
        <authorList>
            <person name="Varghese N."/>
            <person name="Submissions S."/>
        </authorList>
    </citation>
    <scope>NUCLEOTIDE SEQUENCE [LARGE SCALE GENOMIC DNA]</scope>
    <source>
        <strain evidence="4">DSM 19729</strain>
    </source>
</reference>
<keyword evidence="1" id="KW-0812">Transmembrane</keyword>
<dbReference type="Proteomes" id="UP000237771">
    <property type="component" value="Unassembled WGS sequence"/>
</dbReference>
<feature type="transmembrane region" description="Helical" evidence="1">
    <location>
        <begin position="102"/>
        <end position="124"/>
    </location>
</feature>
<name>A0A1M5R1L5_9FLAO</name>
<feature type="transmembrane region" description="Helical" evidence="1">
    <location>
        <begin position="62"/>
        <end position="81"/>
    </location>
</feature>
<proteinExistence type="predicted"/>
<dbReference type="EMBL" id="PVUB01000008">
    <property type="protein sequence ID" value="PRZ21578.1"/>
    <property type="molecule type" value="Genomic_DNA"/>
</dbReference>